<reference evidence="2" key="1">
    <citation type="submission" date="2022-01" db="EMBL/GenBank/DDBJ databases">
        <authorList>
            <person name="King R."/>
        </authorList>
    </citation>
    <scope>NUCLEOTIDE SEQUENCE</scope>
</reference>
<dbReference type="Gene3D" id="1.10.238.20">
    <property type="entry name" value="Pheromone/general odorant binding protein domain"/>
    <property type="match status" value="1"/>
</dbReference>
<accession>A0A9P0E307</accession>
<protein>
    <submittedName>
        <fullName evidence="2">Uncharacterized protein</fullName>
    </submittedName>
</protein>
<dbReference type="CDD" id="cd23992">
    <property type="entry name" value="PBP_GOBP"/>
    <property type="match status" value="1"/>
</dbReference>
<evidence type="ECO:0000313" key="2">
    <source>
        <dbReference type="EMBL" id="CAH1391417.1"/>
    </source>
</evidence>
<evidence type="ECO:0000313" key="3">
    <source>
        <dbReference type="Proteomes" id="UP001152798"/>
    </source>
</evidence>
<dbReference type="GO" id="GO:0005549">
    <property type="term" value="F:odorant binding"/>
    <property type="evidence" value="ECO:0007669"/>
    <property type="project" value="InterPro"/>
</dbReference>
<feature type="region of interest" description="Disordered" evidence="1">
    <location>
        <begin position="317"/>
        <end position="339"/>
    </location>
</feature>
<name>A0A9P0E307_NEZVI</name>
<dbReference type="OrthoDB" id="6616808at2759"/>
<gene>
    <name evidence="2" type="ORF">NEZAVI_LOCUS2441</name>
</gene>
<organism evidence="2 3">
    <name type="scientific">Nezara viridula</name>
    <name type="common">Southern green stink bug</name>
    <name type="synonym">Cimex viridulus</name>
    <dbReference type="NCBI Taxonomy" id="85310"/>
    <lineage>
        <taxon>Eukaryota</taxon>
        <taxon>Metazoa</taxon>
        <taxon>Ecdysozoa</taxon>
        <taxon>Arthropoda</taxon>
        <taxon>Hexapoda</taxon>
        <taxon>Insecta</taxon>
        <taxon>Pterygota</taxon>
        <taxon>Neoptera</taxon>
        <taxon>Paraneoptera</taxon>
        <taxon>Hemiptera</taxon>
        <taxon>Heteroptera</taxon>
        <taxon>Panheteroptera</taxon>
        <taxon>Pentatomomorpha</taxon>
        <taxon>Pentatomoidea</taxon>
        <taxon>Pentatomidae</taxon>
        <taxon>Pentatominae</taxon>
        <taxon>Nezara</taxon>
    </lineage>
</organism>
<dbReference type="EMBL" id="OV725077">
    <property type="protein sequence ID" value="CAH1391417.1"/>
    <property type="molecule type" value="Genomic_DNA"/>
</dbReference>
<proteinExistence type="predicted"/>
<dbReference type="InterPro" id="IPR036728">
    <property type="entry name" value="PBP_GOBP_sf"/>
</dbReference>
<evidence type="ECO:0000256" key="1">
    <source>
        <dbReference type="SAM" id="MobiDB-lite"/>
    </source>
</evidence>
<dbReference type="Proteomes" id="UP001152798">
    <property type="component" value="Chromosome 1"/>
</dbReference>
<dbReference type="AlphaFoldDB" id="A0A9P0E307"/>
<sequence>MTSCPTVSFNNTSLIPVEQIRYLGLYLEKRLTWNFLTRLKRQETSRRFRLFQHLLDKRSKLSINYKSLIYMIIIRTYLDFLCYGAPLTYQIPLVSILTVQNPSLNPQCSLIYEVKGITLKQAPSSPEGKMTEEGQMNSEGMKGLVREIPDIKEGELKKLEQVADKCGEASLGEDRCENAVTIYDCINTVADEIHLEPPYQTETTRNRPTFSITAALIDKRTKLPTIYKRLTYITIIRSIWTYGIELWGSTKPSNSSRIQSLQSKILRKILNAPFYVTNDIIHKDLNVPYVSDLAQSRYPSFHNKLLNHPKPLISNLASSSIPDNPPRSLKRRWPRDLLM</sequence>
<keyword evidence="3" id="KW-1185">Reference proteome</keyword>